<dbReference type="EMBL" id="DSBW01000141">
    <property type="protein sequence ID" value="HED31289.1"/>
    <property type="molecule type" value="Genomic_DNA"/>
</dbReference>
<dbReference type="Gene3D" id="3.40.50.12170">
    <property type="entry name" value="Uncharacterised protein PF07075, DUF1343"/>
    <property type="match status" value="1"/>
</dbReference>
<dbReference type="InterPro" id="IPR048503">
    <property type="entry name" value="NamZ_C"/>
</dbReference>
<evidence type="ECO:0000259" key="2">
    <source>
        <dbReference type="Pfam" id="PF20732"/>
    </source>
</evidence>
<evidence type="ECO:0000313" key="3">
    <source>
        <dbReference type="EMBL" id="HED31289.1"/>
    </source>
</evidence>
<dbReference type="AlphaFoldDB" id="A0A831SR95"/>
<comment type="caution">
    <text evidence="3">The sequence shown here is derived from an EMBL/GenBank/DDBJ whole genome shotgun (WGS) entry which is preliminary data.</text>
</comment>
<dbReference type="InterPro" id="IPR008302">
    <property type="entry name" value="NamZ"/>
</dbReference>
<evidence type="ECO:0000259" key="1">
    <source>
        <dbReference type="Pfam" id="PF07075"/>
    </source>
</evidence>
<dbReference type="PANTHER" id="PTHR42915:SF1">
    <property type="entry name" value="PEPTIDOGLYCAN BETA-N-ACETYLMURAMIDASE NAMZ"/>
    <property type="match status" value="1"/>
</dbReference>
<dbReference type="Proteomes" id="UP000886335">
    <property type="component" value="Unassembled WGS sequence"/>
</dbReference>
<protein>
    <submittedName>
        <fullName evidence="3">DUF1343 domain-containing protein</fullName>
    </submittedName>
</protein>
<sequence>MYRNVRAFSVLLFAVIVILSSPRSVFGSEGFLYGIDVLDRNGCDILEGRKTALVTNKAGITVEGEPNYLVLLRHGVKLRYLMAPEHGFDVSAAAGERVDDERLGGSFPIYSLYGKTRVPSDEQLGMIDVLVFDLQDIGARCYTYISTMFHAMKAVMDNGKEFVVLDRPNPIAPVSAAGFLLEPEKSSFVGTVPVPFVHAMTVGEIALWLQKNFFPALRLRVVPMEGYDRSVFADEIENFRFISPSPNIPDVVTALVYPATVFLEATNISEGRGTRYPFRQFGAPFIDGRRLQQVLQTYGLPGVQFHAVTFFPESSKFAGEECGGVFLDVTDRYRFEPFTTGVAILLALHELYPGKFDLSTSAGFFDKLAGTSRLRHMVGSSASLDEIVEAARQEVDEFDRNNPDRLLY</sequence>
<dbReference type="Pfam" id="PF07075">
    <property type="entry name" value="NamZ_N"/>
    <property type="match status" value="1"/>
</dbReference>
<organism evidence="3">
    <name type="scientific">Prosthecochloris aestuarii</name>
    <dbReference type="NCBI Taxonomy" id="1102"/>
    <lineage>
        <taxon>Bacteria</taxon>
        <taxon>Pseudomonadati</taxon>
        <taxon>Chlorobiota</taxon>
        <taxon>Chlorobiia</taxon>
        <taxon>Chlorobiales</taxon>
        <taxon>Chlorobiaceae</taxon>
        <taxon>Prosthecochloris</taxon>
    </lineage>
</organism>
<dbReference type="Gene3D" id="3.90.1150.140">
    <property type="match status" value="1"/>
</dbReference>
<name>A0A831SR95_PROAE</name>
<proteinExistence type="predicted"/>
<dbReference type="PANTHER" id="PTHR42915">
    <property type="entry name" value="HYPOTHETICAL 460 KDA PROTEIN IN FEUA-SIGW INTERGENIC REGION [PRECURSOR]"/>
    <property type="match status" value="1"/>
</dbReference>
<feature type="domain" description="Peptidoglycan beta-N-acetylmuramidase NamZ N-terminal" evidence="1">
    <location>
        <begin position="52"/>
        <end position="251"/>
    </location>
</feature>
<reference evidence="3" key="1">
    <citation type="journal article" date="2020" name="mSystems">
        <title>Genome- and Community-Level Interaction Insights into Carbon Utilization and Element Cycling Functions of Hydrothermarchaeota in Hydrothermal Sediment.</title>
        <authorList>
            <person name="Zhou Z."/>
            <person name="Liu Y."/>
            <person name="Xu W."/>
            <person name="Pan J."/>
            <person name="Luo Z.H."/>
            <person name="Li M."/>
        </authorList>
    </citation>
    <scope>NUCLEOTIDE SEQUENCE [LARGE SCALE GENOMIC DNA]</scope>
    <source>
        <strain evidence="3">SpSt-1181</strain>
    </source>
</reference>
<dbReference type="InterPro" id="IPR048502">
    <property type="entry name" value="NamZ_N"/>
</dbReference>
<dbReference type="Pfam" id="PF20732">
    <property type="entry name" value="NamZ_C"/>
    <property type="match status" value="1"/>
</dbReference>
<accession>A0A831SR95</accession>
<feature type="domain" description="Peptidoglycan beta-N-acetylmuramidase NamZ C-terminal" evidence="2">
    <location>
        <begin position="255"/>
        <end position="408"/>
    </location>
</feature>
<gene>
    <name evidence="3" type="ORF">ENN50_06345</name>
</gene>
<dbReference type="PIRSF" id="PIRSF016719">
    <property type="entry name" value="UCP016719"/>
    <property type="match status" value="1"/>
</dbReference>
<dbReference type="GO" id="GO:0033922">
    <property type="term" value="F:peptidoglycan beta-N-acetylmuramidase activity"/>
    <property type="evidence" value="ECO:0007669"/>
    <property type="project" value="InterPro"/>
</dbReference>